<accession>A0A2P6MQA5</accession>
<dbReference type="EMBL" id="MDYQ01000528">
    <property type="protein sequence ID" value="PRP73898.1"/>
    <property type="molecule type" value="Genomic_DNA"/>
</dbReference>
<dbReference type="AlphaFoldDB" id="A0A2P6MQA5"/>
<sequence length="71" mass="7886">MILLGSNRVNRPKKQFLGCVAKHTPPEVFQKCVEKVMRTISENFGADTMDLPMISQLGLRGHNRGDINGCS</sequence>
<evidence type="ECO:0000313" key="1">
    <source>
        <dbReference type="EMBL" id="PRP73898.1"/>
    </source>
</evidence>
<organism evidence="1 2">
    <name type="scientific">Planoprotostelium fungivorum</name>
    <dbReference type="NCBI Taxonomy" id="1890364"/>
    <lineage>
        <taxon>Eukaryota</taxon>
        <taxon>Amoebozoa</taxon>
        <taxon>Evosea</taxon>
        <taxon>Variosea</taxon>
        <taxon>Cavosteliida</taxon>
        <taxon>Cavosteliaceae</taxon>
        <taxon>Planoprotostelium</taxon>
    </lineage>
</organism>
<name>A0A2P6MQA5_9EUKA</name>
<proteinExistence type="predicted"/>
<reference evidence="1 2" key="1">
    <citation type="journal article" date="2018" name="Genome Biol. Evol.">
        <title>Multiple Roots of Fruiting Body Formation in Amoebozoa.</title>
        <authorList>
            <person name="Hillmann F."/>
            <person name="Forbes G."/>
            <person name="Novohradska S."/>
            <person name="Ferling I."/>
            <person name="Riege K."/>
            <person name="Groth M."/>
            <person name="Westermann M."/>
            <person name="Marz M."/>
            <person name="Spaller T."/>
            <person name="Winckler T."/>
            <person name="Schaap P."/>
            <person name="Glockner G."/>
        </authorList>
    </citation>
    <scope>NUCLEOTIDE SEQUENCE [LARGE SCALE GENOMIC DNA]</scope>
    <source>
        <strain evidence="1 2">Jena</strain>
    </source>
</reference>
<dbReference type="InParanoid" id="A0A2P6MQA5"/>
<protein>
    <submittedName>
        <fullName evidence="1">Uncharacterized protein</fullName>
    </submittedName>
</protein>
<gene>
    <name evidence="1" type="ORF">PROFUN_16510</name>
</gene>
<dbReference type="Proteomes" id="UP000241769">
    <property type="component" value="Unassembled WGS sequence"/>
</dbReference>
<comment type="caution">
    <text evidence="1">The sequence shown here is derived from an EMBL/GenBank/DDBJ whole genome shotgun (WGS) entry which is preliminary data.</text>
</comment>
<evidence type="ECO:0000313" key="2">
    <source>
        <dbReference type="Proteomes" id="UP000241769"/>
    </source>
</evidence>
<keyword evidence="2" id="KW-1185">Reference proteome</keyword>